<dbReference type="EMBL" id="CAJNYU010000035">
    <property type="protein sequence ID" value="CAF3323542.1"/>
    <property type="molecule type" value="Genomic_DNA"/>
</dbReference>
<name>A0A817TXA3_9BILA</name>
<comment type="caution">
    <text evidence="3">The sequence shown here is derived from an EMBL/GenBank/DDBJ whole genome shotgun (WGS) entry which is preliminary data.</text>
</comment>
<feature type="region of interest" description="Disordered" evidence="1">
    <location>
        <begin position="71"/>
        <end position="170"/>
    </location>
</feature>
<evidence type="ECO:0000313" key="4">
    <source>
        <dbReference type="Proteomes" id="UP000663869"/>
    </source>
</evidence>
<proteinExistence type="predicted"/>
<keyword evidence="2" id="KW-0732">Signal</keyword>
<sequence>MFFIDQLDILLLLLFIDIISRCYVRTSPHGARKGVNEALSSSIRSLNLDSDTEDDVNQYGIARLTLSNRRFSDDEEDQRHSDDTSSRISSNSHFYRRPHRFTLSGSDSDDELSSLRDQKLRTSEFGSDSSFTDQSDSDRSRFLSDHGSEGDDHRTLVGFESPMGQKVPGYNTPTLAVFGDRSKIYSQQFQASSPEDRQASKQFVVADTPNYESVSFDEFLSPTSNGPLGSGQVASLNELYYSPIGGFNLDKNLWSEVDRRYIKIAKPPLVPGSNPVGTLSVVGLEIPKRFLQANEFGRQINNEALSNMKWKKTFISGNSATVFGIELHSKNFILKITKHNYMMEDDIPRCVHRNDIKSLHASDNACSHKPKNGLIQKASCSADPNLVPFEYYIAEKIALTNGFMPAAASISNTFAKDINEWYLIFDELPGVSPLKYGENILERLAKPLIRQQLEALERIANCHIMHLFVYCSLLFYNKFSKLKLNFSDAHWGNILYSKERGIQLIDFGLATIVDRFELPDHKATLIVTVTFDRCLDCRASQLGRDFEKLIKINYPINGRTLLSHPWLQY</sequence>
<accession>A0A817TXA3</accession>
<feature type="signal peptide" evidence="2">
    <location>
        <begin position="1"/>
        <end position="21"/>
    </location>
</feature>
<feature type="compositionally biased region" description="Basic and acidic residues" evidence="1">
    <location>
        <begin position="113"/>
        <end position="122"/>
    </location>
</feature>
<dbReference type="AlphaFoldDB" id="A0A817TXA3"/>
<evidence type="ECO:0000256" key="1">
    <source>
        <dbReference type="SAM" id="MobiDB-lite"/>
    </source>
</evidence>
<protein>
    <recommendedName>
        <fullName evidence="5">Protein kinase domain-containing protein</fullName>
    </recommendedName>
</protein>
<evidence type="ECO:0000313" key="3">
    <source>
        <dbReference type="EMBL" id="CAF3323542.1"/>
    </source>
</evidence>
<dbReference type="SUPFAM" id="SSF56112">
    <property type="entry name" value="Protein kinase-like (PK-like)"/>
    <property type="match status" value="1"/>
</dbReference>
<feature type="compositionally biased region" description="Basic and acidic residues" evidence="1">
    <location>
        <begin position="136"/>
        <end position="155"/>
    </location>
</feature>
<gene>
    <name evidence="3" type="ORF">FME351_LOCUS1633</name>
</gene>
<reference evidence="3" key="1">
    <citation type="submission" date="2021-02" db="EMBL/GenBank/DDBJ databases">
        <authorList>
            <person name="Nowell W R."/>
        </authorList>
    </citation>
    <scope>NUCLEOTIDE SEQUENCE</scope>
</reference>
<evidence type="ECO:0000256" key="2">
    <source>
        <dbReference type="SAM" id="SignalP"/>
    </source>
</evidence>
<feature type="chain" id="PRO_5033045568" description="Protein kinase domain-containing protein" evidence="2">
    <location>
        <begin position="22"/>
        <end position="569"/>
    </location>
</feature>
<evidence type="ECO:0008006" key="5">
    <source>
        <dbReference type="Google" id="ProtNLM"/>
    </source>
</evidence>
<dbReference type="InterPro" id="IPR011009">
    <property type="entry name" value="Kinase-like_dom_sf"/>
</dbReference>
<organism evidence="3 4">
    <name type="scientific">Rotaria socialis</name>
    <dbReference type="NCBI Taxonomy" id="392032"/>
    <lineage>
        <taxon>Eukaryota</taxon>
        <taxon>Metazoa</taxon>
        <taxon>Spiralia</taxon>
        <taxon>Gnathifera</taxon>
        <taxon>Rotifera</taxon>
        <taxon>Eurotatoria</taxon>
        <taxon>Bdelloidea</taxon>
        <taxon>Philodinida</taxon>
        <taxon>Philodinidae</taxon>
        <taxon>Rotaria</taxon>
    </lineage>
</organism>
<dbReference type="Proteomes" id="UP000663869">
    <property type="component" value="Unassembled WGS sequence"/>
</dbReference>